<feature type="chain" id="PRO_5004770167" description="TonB-denpendent receptor" evidence="13">
    <location>
        <begin position="24"/>
        <end position="805"/>
    </location>
</feature>
<keyword evidence="10 11" id="KW-0998">Cell outer membrane</keyword>
<organism evidence="16 17">
    <name type="scientific">Pelistega indica</name>
    <dbReference type="NCBI Taxonomy" id="1414851"/>
    <lineage>
        <taxon>Bacteria</taxon>
        <taxon>Pseudomonadati</taxon>
        <taxon>Pseudomonadota</taxon>
        <taxon>Betaproteobacteria</taxon>
        <taxon>Burkholderiales</taxon>
        <taxon>Alcaligenaceae</taxon>
        <taxon>Pelistega</taxon>
    </lineage>
</organism>
<evidence type="ECO:0000256" key="5">
    <source>
        <dbReference type="ARBA" id="ARBA00022692"/>
    </source>
</evidence>
<evidence type="ECO:0000256" key="3">
    <source>
        <dbReference type="ARBA" id="ARBA00022448"/>
    </source>
</evidence>
<comment type="similarity">
    <text evidence="2 11 12">Belongs to the TonB-dependent receptor family.</text>
</comment>
<dbReference type="OrthoDB" id="9764669at2"/>
<evidence type="ECO:0000256" key="13">
    <source>
        <dbReference type="SAM" id="SignalP"/>
    </source>
</evidence>
<evidence type="ECO:0000256" key="7">
    <source>
        <dbReference type="ARBA" id="ARBA00023077"/>
    </source>
</evidence>
<comment type="subcellular location">
    <subcellularLocation>
        <location evidence="1 11">Cell outer membrane</location>
        <topology evidence="1 11">Multi-pass membrane protein</topology>
    </subcellularLocation>
</comment>
<reference evidence="16 17" key="1">
    <citation type="submission" date="2013-11" db="EMBL/GenBank/DDBJ databases">
        <title>Genomic analysis of Pelistega sp. HM-7.</title>
        <authorList>
            <person name="Kumbhare S.V."/>
            <person name="Shetty S.A."/>
            <person name="Sharma O."/>
            <person name="Dhotre D.P."/>
        </authorList>
    </citation>
    <scope>NUCLEOTIDE SEQUENCE [LARGE SCALE GENOMIC DNA]</scope>
    <source>
        <strain evidence="16 17">HM-7</strain>
    </source>
</reference>
<evidence type="ECO:0008006" key="18">
    <source>
        <dbReference type="Google" id="ProtNLM"/>
    </source>
</evidence>
<proteinExistence type="inferred from homology"/>
<name>V8G9C5_9BURK</name>
<dbReference type="GO" id="GO:0009279">
    <property type="term" value="C:cell outer membrane"/>
    <property type="evidence" value="ECO:0007669"/>
    <property type="project" value="UniProtKB-SubCell"/>
</dbReference>
<dbReference type="EMBL" id="AYSV01000069">
    <property type="protein sequence ID" value="ETD72312.1"/>
    <property type="molecule type" value="Genomic_DNA"/>
</dbReference>
<dbReference type="GO" id="GO:0044718">
    <property type="term" value="P:siderophore transmembrane transport"/>
    <property type="evidence" value="ECO:0007669"/>
    <property type="project" value="TreeGrafter"/>
</dbReference>
<feature type="domain" description="TonB-dependent receptor-like beta-barrel" evidence="14">
    <location>
        <begin position="298"/>
        <end position="762"/>
    </location>
</feature>
<sequence length="805" mass="90088">MQLFQLKPLTLGLGMACSGLVFAQTDATVNSTNNASKKDTVPILSSIVVTQDYLTDTPAAADKKVTKNELERENIQSWSDLSKRLDAGLNFNERNKSINIRGLDGDRVNVTEDGIPLPWLNDGTRGVTGGVDGINFNNIASINIQKGTGSHGTNALAGTVAIQTLRASDILTEGKNIGFLGRSSYSGYDNSWLIDSALAARLGANTRALIQYGYKQGHEAKNKASVGGYGSNRSKTNPRDYDVNQYSLRLEHDMSPSQRIGLGVSMYQSQSEIDELNQQGPIINSTTGVKTENYSIGQYQSSEKTQRERVWLEYDYKTQENFTGLDQISAVLYWQKTKRTDGIDAYRNHKTTTRSGLVYSIHPYGDYMRSNMVQSQSYGLNLKASGTVGNEDFSSRWMTGLLWDRGYFKQYSRGNDSCSNGQAQTEWDNVTLPAIKTAFTLLGIPLSQKALQGAYTGYMMGCSFLHTNQQDIPNVDTNDVSIYLQNTFAWNNNTFQVTPGIRYDYYQRHPKGTSQFSASTIDLLAGSFAKSSDGYWSPSIDLRYQPIAGLNFYTRYSEGFRAPTASELYMQYGSEANYLRRGNPNLQPETSRGYEIGVMYENQNLTTSLAFFDQYYKNFIESNLAIDEKIYAQLQAQGLYPYGVFETRNLNKVRIYGVEASAFLNFQQNWHLRGSLAWSVGKDKTNNTYLNSVAPLKAIISLGYDKTNWGLEGTWTLVAKRSKVRYPASDFKAGGYGVFDLFGYWAPESVKGFRVQAGLMNVFDKKYWIAINLPTYTGASGQTDRSIDYYTERGRHAVLSLSYQY</sequence>
<evidence type="ECO:0000256" key="4">
    <source>
        <dbReference type="ARBA" id="ARBA00022452"/>
    </source>
</evidence>
<dbReference type="Pfam" id="PF07715">
    <property type="entry name" value="Plug"/>
    <property type="match status" value="1"/>
</dbReference>
<dbReference type="Pfam" id="PF00593">
    <property type="entry name" value="TonB_dep_Rec_b-barrel"/>
    <property type="match status" value="1"/>
</dbReference>
<evidence type="ECO:0000313" key="16">
    <source>
        <dbReference type="EMBL" id="ETD72312.1"/>
    </source>
</evidence>
<evidence type="ECO:0000259" key="15">
    <source>
        <dbReference type="Pfam" id="PF07715"/>
    </source>
</evidence>
<accession>V8G9C5</accession>
<comment type="caution">
    <text evidence="16">The sequence shown here is derived from an EMBL/GenBank/DDBJ whole genome shotgun (WGS) entry which is preliminary data.</text>
</comment>
<dbReference type="InterPro" id="IPR000531">
    <property type="entry name" value="Beta-barrel_TonB"/>
</dbReference>
<evidence type="ECO:0000256" key="2">
    <source>
        <dbReference type="ARBA" id="ARBA00009810"/>
    </source>
</evidence>
<evidence type="ECO:0000256" key="6">
    <source>
        <dbReference type="ARBA" id="ARBA00022729"/>
    </source>
</evidence>
<keyword evidence="4 11" id="KW-1134">Transmembrane beta strand</keyword>
<evidence type="ECO:0000256" key="12">
    <source>
        <dbReference type="RuleBase" id="RU003357"/>
    </source>
</evidence>
<gene>
    <name evidence="16" type="ORF">V757_05055</name>
</gene>
<evidence type="ECO:0000313" key="17">
    <source>
        <dbReference type="Proteomes" id="UP000018766"/>
    </source>
</evidence>
<evidence type="ECO:0000256" key="1">
    <source>
        <dbReference type="ARBA" id="ARBA00004571"/>
    </source>
</evidence>
<protein>
    <recommendedName>
        <fullName evidence="18">TonB-denpendent receptor</fullName>
    </recommendedName>
</protein>
<dbReference type="GO" id="GO:0015232">
    <property type="term" value="F:heme transmembrane transporter activity"/>
    <property type="evidence" value="ECO:0007669"/>
    <property type="project" value="InterPro"/>
</dbReference>
<evidence type="ECO:0000259" key="14">
    <source>
        <dbReference type="Pfam" id="PF00593"/>
    </source>
</evidence>
<keyword evidence="8 11" id="KW-0472">Membrane</keyword>
<dbReference type="InterPro" id="IPR012910">
    <property type="entry name" value="Plug_dom"/>
</dbReference>
<dbReference type="InterPro" id="IPR037066">
    <property type="entry name" value="Plug_dom_sf"/>
</dbReference>
<evidence type="ECO:0000256" key="10">
    <source>
        <dbReference type="ARBA" id="ARBA00023237"/>
    </source>
</evidence>
<feature type="domain" description="TonB-dependent receptor plug" evidence="15">
    <location>
        <begin position="56"/>
        <end position="159"/>
    </location>
</feature>
<dbReference type="PANTHER" id="PTHR30069:SF29">
    <property type="entry name" value="HEMOGLOBIN AND HEMOGLOBIN-HAPTOGLOBIN-BINDING PROTEIN 1-RELATED"/>
    <property type="match status" value="1"/>
</dbReference>
<dbReference type="RefSeq" id="WP_023950399.1">
    <property type="nucleotide sequence ID" value="NZ_AYSV01000069.1"/>
</dbReference>
<dbReference type="InterPro" id="IPR011276">
    <property type="entry name" value="TonB_haem/Hb_rcpt"/>
</dbReference>
<dbReference type="GO" id="GO:0015344">
    <property type="term" value="F:siderophore uptake transmembrane transporter activity"/>
    <property type="evidence" value="ECO:0007669"/>
    <property type="project" value="TreeGrafter"/>
</dbReference>
<dbReference type="PROSITE" id="PS52016">
    <property type="entry name" value="TONB_DEPENDENT_REC_3"/>
    <property type="match status" value="1"/>
</dbReference>
<dbReference type="PANTHER" id="PTHR30069">
    <property type="entry name" value="TONB-DEPENDENT OUTER MEMBRANE RECEPTOR"/>
    <property type="match status" value="1"/>
</dbReference>
<dbReference type="Proteomes" id="UP000018766">
    <property type="component" value="Unassembled WGS sequence"/>
</dbReference>
<evidence type="ECO:0000256" key="8">
    <source>
        <dbReference type="ARBA" id="ARBA00023136"/>
    </source>
</evidence>
<feature type="signal peptide" evidence="13">
    <location>
        <begin position="1"/>
        <end position="23"/>
    </location>
</feature>
<dbReference type="AlphaFoldDB" id="V8G9C5"/>
<dbReference type="SUPFAM" id="SSF56935">
    <property type="entry name" value="Porins"/>
    <property type="match status" value="1"/>
</dbReference>
<keyword evidence="5 11" id="KW-0812">Transmembrane</keyword>
<dbReference type="Gene3D" id="2.40.170.20">
    <property type="entry name" value="TonB-dependent receptor, beta-barrel domain"/>
    <property type="match status" value="1"/>
</dbReference>
<keyword evidence="7 12" id="KW-0798">TonB box</keyword>
<dbReference type="InterPro" id="IPR036942">
    <property type="entry name" value="Beta-barrel_TonB_sf"/>
</dbReference>
<dbReference type="Gene3D" id="2.170.130.10">
    <property type="entry name" value="TonB-dependent receptor, plug domain"/>
    <property type="match status" value="1"/>
</dbReference>
<keyword evidence="6 13" id="KW-0732">Signal</keyword>
<dbReference type="NCBIfam" id="TIGR01786">
    <property type="entry name" value="TonB-hemlactrns"/>
    <property type="match status" value="1"/>
</dbReference>
<dbReference type="InterPro" id="IPR039426">
    <property type="entry name" value="TonB-dep_rcpt-like"/>
</dbReference>
<dbReference type="PATRIC" id="fig|1414851.3.peg.1017"/>
<dbReference type="CDD" id="cd01347">
    <property type="entry name" value="ligand_gated_channel"/>
    <property type="match status" value="1"/>
</dbReference>
<dbReference type="InterPro" id="IPR010949">
    <property type="entry name" value="TonB_Hb/transfer/lactofer_rcpt"/>
</dbReference>
<keyword evidence="17" id="KW-1185">Reference proteome</keyword>
<keyword evidence="9" id="KW-0675">Receptor</keyword>
<evidence type="ECO:0000256" key="9">
    <source>
        <dbReference type="ARBA" id="ARBA00023170"/>
    </source>
</evidence>
<keyword evidence="3 11" id="KW-0813">Transport</keyword>
<evidence type="ECO:0000256" key="11">
    <source>
        <dbReference type="PROSITE-ProRule" id="PRU01360"/>
    </source>
</evidence>
<dbReference type="NCBIfam" id="TIGR01785">
    <property type="entry name" value="TonB-hemin"/>
    <property type="match status" value="1"/>
</dbReference>